<dbReference type="EMBL" id="CAJNJA010040141">
    <property type="protein sequence ID" value="CAE7763464.1"/>
    <property type="molecule type" value="Genomic_DNA"/>
</dbReference>
<comment type="caution">
    <text evidence="1">The sequence shown here is derived from an EMBL/GenBank/DDBJ whole genome shotgun (WGS) entry which is preliminary data.</text>
</comment>
<evidence type="ECO:0000313" key="2">
    <source>
        <dbReference type="Proteomes" id="UP000601435"/>
    </source>
</evidence>
<gene>
    <name evidence="1" type="ORF">SNEC2469_LOCUS22234</name>
</gene>
<organism evidence="1 2">
    <name type="scientific">Symbiodinium necroappetens</name>
    <dbReference type="NCBI Taxonomy" id="1628268"/>
    <lineage>
        <taxon>Eukaryota</taxon>
        <taxon>Sar</taxon>
        <taxon>Alveolata</taxon>
        <taxon>Dinophyceae</taxon>
        <taxon>Suessiales</taxon>
        <taxon>Symbiodiniaceae</taxon>
        <taxon>Symbiodinium</taxon>
    </lineage>
</organism>
<dbReference type="OrthoDB" id="411087at2759"/>
<dbReference type="AlphaFoldDB" id="A0A812Y1Y3"/>
<evidence type="ECO:0000313" key="1">
    <source>
        <dbReference type="EMBL" id="CAE7763464.1"/>
    </source>
</evidence>
<reference evidence="1" key="1">
    <citation type="submission" date="2021-02" db="EMBL/GenBank/DDBJ databases">
        <authorList>
            <person name="Dougan E. K."/>
            <person name="Rhodes N."/>
            <person name="Thang M."/>
            <person name="Chan C."/>
        </authorList>
    </citation>
    <scope>NUCLEOTIDE SEQUENCE</scope>
</reference>
<sequence length="270" mass="29570">MAANDTNVSDKEKKLGFTEVEAQPYSKDSLEASVRSCAAESAQAAALAAANTKKCADYLPAFGFLATSSVDWSPKHLARVKLEAQPKLEIVVRGHEELGSHTWYVLDCAIWRPCLEFARSEWRCYRRLAHLRQGLHDPIKEILGSGYESFSSTPFAGLGGRSGTTARLRSWCQTLCRCINDAQAPPLAVSVTLQLLAAPTKDVAMIALARTCAEDDPRDLGDISNAQGSVTDCSQVGFLHRNCRAPRSECWQFVSGPKVRLRMQTVLKAP</sequence>
<keyword evidence="2" id="KW-1185">Reference proteome</keyword>
<proteinExistence type="predicted"/>
<name>A0A812Y1Y3_9DINO</name>
<dbReference type="Proteomes" id="UP000601435">
    <property type="component" value="Unassembled WGS sequence"/>
</dbReference>
<accession>A0A812Y1Y3</accession>
<protein>
    <submittedName>
        <fullName evidence="1">Uncharacterized protein</fullName>
    </submittedName>
</protein>